<feature type="region of interest" description="Disordered" evidence="7">
    <location>
        <begin position="214"/>
        <end position="240"/>
    </location>
</feature>
<dbReference type="Proteomes" id="UP000317835">
    <property type="component" value="Chromosome"/>
</dbReference>
<evidence type="ECO:0000313" key="11">
    <source>
        <dbReference type="Proteomes" id="UP000317835"/>
    </source>
</evidence>
<dbReference type="PANTHER" id="PTHR30625:SF17">
    <property type="entry name" value="TOLQ-RELATED"/>
    <property type="match status" value="1"/>
</dbReference>
<dbReference type="PANTHER" id="PTHR30625">
    <property type="entry name" value="PROTEIN TOLQ"/>
    <property type="match status" value="1"/>
</dbReference>
<evidence type="ECO:0000256" key="7">
    <source>
        <dbReference type="SAM" id="MobiDB-lite"/>
    </source>
</evidence>
<keyword evidence="11" id="KW-1185">Reference proteome</keyword>
<feature type="transmembrane region" description="Helical" evidence="8">
    <location>
        <begin position="127"/>
        <end position="148"/>
    </location>
</feature>
<feature type="transmembrane region" description="Helical" evidence="8">
    <location>
        <begin position="6"/>
        <end position="30"/>
    </location>
</feature>
<name>A0A518HDG5_9BACT</name>
<dbReference type="InterPro" id="IPR002898">
    <property type="entry name" value="MotA_ExbB_proton_chnl"/>
</dbReference>
<dbReference type="Pfam" id="PF01618">
    <property type="entry name" value="MotA_ExbB"/>
    <property type="match status" value="1"/>
</dbReference>
<protein>
    <submittedName>
        <fullName evidence="10">Colicin uptake protein TolQ</fullName>
    </submittedName>
</protein>
<keyword evidence="3 8" id="KW-0812">Transmembrane</keyword>
<evidence type="ECO:0000256" key="3">
    <source>
        <dbReference type="ARBA" id="ARBA00022692"/>
    </source>
</evidence>
<dbReference type="GO" id="GO:0005886">
    <property type="term" value="C:plasma membrane"/>
    <property type="evidence" value="ECO:0007669"/>
    <property type="project" value="UniProtKB-SubCell"/>
</dbReference>
<reference evidence="10 11" key="1">
    <citation type="submission" date="2019-02" db="EMBL/GenBank/DDBJ databases">
        <title>Deep-cultivation of Planctomycetes and their phenomic and genomic characterization uncovers novel biology.</title>
        <authorList>
            <person name="Wiegand S."/>
            <person name="Jogler M."/>
            <person name="Boedeker C."/>
            <person name="Pinto D."/>
            <person name="Vollmers J."/>
            <person name="Rivas-Marin E."/>
            <person name="Kohn T."/>
            <person name="Peeters S.H."/>
            <person name="Heuer A."/>
            <person name="Rast P."/>
            <person name="Oberbeckmann S."/>
            <person name="Bunk B."/>
            <person name="Jeske O."/>
            <person name="Meyerdierks A."/>
            <person name="Storesund J.E."/>
            <person name="Kallscheuer N."/>
            <person name="Luecker S."/>
            <person name="Lage O.M."/>
            <person name="Pohl T."/>
            <person name="Merkel B.J."/>
            <person name="Hornburger P."/>
            <person name="Mueller R.-W."/>
            <person name="Bruemmer F."/>
            <person name="Labrenz M."/>
            <person name="Spormann A.M."/>
            <person name="Op den Camp H."/>
            <person name="Overmann J."/>
            <person name="Amann R."/>
            <person name="Jetten M.S.M."/>
            <person name="Mascher T."/>
            <person name="Medema M.H."/>
            <person name="Devos D.P."/>
            <person name="Kaster A.-K."/>
            <person name="Ovreas L."/>
            <person name="Rohde M."/>
            <person name="Galperin M.Y."/>
            <person name="Jogler C."/>
        </authorList>
    </citation>
    <scope>NUCLEOTIDE SEQUENCE [LARGE SCALE GENOMIC DNA]</scope>
    <source>
        <strain evidence="10 11">ElP</strain>
    </source>
</reference>
<evidence type="ECO:0000256" key="6">
    <source>
        <dbReference type="RuleBase" id="RU004057"/>
    </source>
</evidence>
<keyword evidence="4 8" id="KW-1133">Transmembrane helix</keyword>
<dbReference type="InterPro" id="IPR050790">
    <property type="entry name" value="ExbB/TolQ_transport"/>
</dbReference>
<accession>A0A518HDG5</accession>
<dbReference type="AlphaFoldDB" id="A0A518HDG5"/>
<feature type="transmembrane region" description="Helical" evidence="8">
    <location>
        <begin position="160"/>
        <end position="185"/>
    </location>
</feature>
<keyword evidence="6" id="KW-0653">Protein transport</keyword>
<evidence type="ECO:0000256" key="5">
    <source>
        <dbReference type="ARBA" id="ARBA00023136"/>
    </source>
</evidence>
<keyword evidence="6" id="KW-0813">Transport</keyword>
<evidence type="ECO:0000256" key="1">
    <source>
        <dbReference type="ARBA" id="ARBA00004651"/>
    </source>
</evidence>
<dbReference type="EMBL" id="CP036426">
    <property type="protein sequence ID" value="QDV38880.1"/>
    <property type="molecule type" value="Genomic_DNA"/>
</dbReference>
<comment type="subcellular location">
    <subcellularLocation>
        <location evidence="1">Cell membrane</location>
        <topology evidence="1">Multi-pass membrane protein</topology>
    </subcellularLocation>
    <subcellularLocation>
        <location evidence="6">Membrane</location>
        <topology evidence="6">Multi-pass membrane protein</topology>
    </subcellularLocation>
</comment>
<feature type="domain" description="MotA/TolQ/ExbB proton channel" evidence="9">
    <location>
        <begin position="79"/>
        <end position="197"/>
    </location>
</feature>
<proteinExistence type="inferred from homology"/>
<comment type="similarity">
    <text evidence="6">Belongs to the exbB/tolQ family.</text>
</comment>
<evidence type="ECO:0000313" key="10">
    <source>
        <dbReference type="EMBL" id="QDV38880.1"/>
    </source>
</evidence>
<keyword evidence="5 8" id="KW-0472">Membrane</keyword>
<keyword evidence="2" id="KW-1003">Cell membrane</keyword>
<organism evidence="10 11">
    <name type="scientific">Tautonia plasticadhaerens</name>
    <dbReference type="NCBI Taxonomy" id="2527974"/>
    <lineage>
        <taxon>Bacteria</taxon>
        <taxon>Pseudomonadati</taxon>
        <taxon>Planctomycetota</taxon>
        <taxon>Planctomycetia</taxon>
        <taxon>Isosphaerales</taxon>
        <taxon>Isosphaeraceae</taxon>
        <taxon>Tautonia</taxon>
    </lineage>
</organism>
<evidence type="ECO:0000256" key="4">
    <source>
        <dbReference type="ARBA" id="ARBA00022989"/>
    </source>
</evidence>
<dbReference type="KEGG" id="tpla:ElP_68390"/>
<dbReference type="OrthoDB" id="9809716at2"/>
<gene>
    <name evidence="10" type="ORF">ElP_68390</name>
</gene>
<dbReference type="GO" id="GO:0017038">
    <property type="term" value="P:protein import"/>
    <property type="evidence" value="ECO:0007669"/>
    <property type="project" value="TreeGrafter"/>
</dbReference>
<evidence type="ECO:0000256" key="8">
    <source>
        <dbReference type="SAM" id="Phobius"/>
    </source>
</evidence>
<sequence length="240" mass="25689">MDISLLLTIIGYAIYVAQALLAIWGIYNSVMVYRGLGKRSLDDARAGQLLDQVAALVGKAGQTREAIDLCNRPPYWHTTLAQLVTVGLQNLKRGLAKIKQLLVMEFHTRVISAMENRLASVVTAAKLAPLLGLLGTVIGMIGAFGNVGAGERTADPGSQLAASIALGLWTTAVGLIIASPLMLLANDLQGRLRLLRDNTERQLQGFLEFLEQEEARRAPEGRGAPSPRAGSGSVRAVLPR</sequence>
<dbReference type="RefSeq" id="WP_145277719.1">
    <property type="nucleotide sequence ID" value="NZ_CP036426.1"/>
</dbReference>
<evidence type="ECO:0000259" key="9">
    <source>
        <dbReference type="Pfam" id="PF01618"/>
    </source>
</evidence>
<evidence type="ECO:0000256" key="2">
    <source>
        <dbReference type="ARBA" id="ARBA00022475"/>
    </source>
</evidence>